<dbReference type="Pfam" id="PF12728">
    <property type="entry name" value="HTH_17"/>
    <property type="match status" value="1"/>
</dbReference>
<evidence type="ECO:0000259" key="1">
    <source>
        <dbReference type="Pfam" id="PF12728"/>
    </source>
</evidence>
<name>A0A1D9PFV8_9FLAO</name>
<feature type="domain" description="Helix-turn-helix" evidence="1">
    <location>
        <begin position="77"/>
        <end position="122"/>
    </location>
</feature>
<dbReference type="Proteomes" id="UP000178198">
    <property type="component" value="Chromosome"/>
</dbReference>
<organism evidence="2 3">
    <name type="scientific">Flavobacterium commune</name>
    <dbReference type="NCBI Taxonomy" id="1306519"/>
    <lineage>
        <taxon>Bacteria</taxon>
        <taxon>Pseudomonadati</taxon>
        <taxon>Bacteroidota</taxon>
        <taxon>Flavobacteriia</taxon>
        <taxon>Flavobacteriales</taxon>
        <taxon>Flavobacteriaceae</taxon>
        <taxon>Flavobacterium</taxon>
    </lineage>
</organism>
<dbReference type="NCBIfam" id="TIGR01764">
    <property type="entry name" value="excise"/>
    <property type="match status" value="1"/>
</dbReference>
<dbReference type="AlphaFoldDB" id="A0A1D9PFV8"/>
<evidence type="ECO:0000313" key="3">
    <source>
        <dbReference type="Proteomes" id="UP000178198"/>
    </source>
</evidence>
<reference evidence="2 3" key="1">
    <citation type="submission" date="2016-10" db="EMBL/GenBank/DDBJ databases">
        <title>Complete Genome Sequence of Flavobacterium sp. PK15.</title>
        <authorList>
            <person name="Ekwe A."/>
            <person name="Kim S.B."/>
        </authorList>
    </citation>
    <scope>NUCLEOTIDE SEQUENCE [LARGE SCALE GENOMIC DNA]</scope>
    <source>
        <strain evidence="2 3">PK15</strain>
    </source>
</reference>
<dbReference type="EMBL" id="CP017774">
    <property type="protein sequence ID" value="APA01006.1"/>
    <property type="molecule type" value="Genomic_DNA"/>
</dbReference>
<evidence type="ECO:0000313" key="2">
    <source>
        <dbReference type="EMBL" id="APA01006.1"/>
    </source>
</evidence>
<dbReference type="STRING" id="1306519.BIW12_12745"/>
<keyword evidence="3" id="KW-1185">Reference proteome</keyword>
<protein>
    <submittedName>
        <fullName evidence="2">DNA-binding protein</fullName>
    </submittedName>
</protein>
<dbReference type="InterPro" id="IPR010093">
    <property type="entry name" value="SinI_DNA-bd"/>
</dbReference>
<keyword evidence="2" id="KW-0238">DNA-binding</keyword>
<dbReference type="RefSeq" id="WP_071186400.1">
    <property type="nucleotide sequence ID" value="NZ_CP017774.1"/>
</dbReference>
<dbReference type="InterPro" id="IPR041657">
    <property type="entry name" value="HTH_17"/>
</dbReference>
<proteinExistence type="predicted"/>
<accession>A0A1D9PFV8</accession>
<dbReference type="GO" id="GO:0003677">
    <property type="term" value="F:DNA binding"/>
    <property type="evidence" value="ECO:0007669"/>
    <property type="project" value="UniProtKB-KW"/>
</dbReference>
<dbReference type="KEGG" id="fcm:BIW12_12745"/>
<sequence length="123" mass="14192">MSSNMAIPKTCTYCGKAYIAKTTLTRYCCLKCNSRHYKQKAKEEKIQNSLIEQQQTMQSLQTLPTANPNSLTNKNYLCVQDAADLIGVSRWTINRMIKRGDLQTHKFGRKKIIERSQIDKLFN</sequence>
<dbReference type="OrthoDB" id="1003442at2"/>
<gene>
    <name evidence="2" type="ORF">BIW12_12745</name>
</gene>